<gene>
    <name evidence="4" type="ORF">SASPL_138023</name>
</gene>
<keyword evidence="1" id="KW-0732">Signal</keyword>
<reference evidence="4" key="1">
    <citation type="submission" date="2018-01" db="EMBL/GenBank/DDBJ databases">
        <authorList>
            <person name="Mao J.F."/>
        </authorList>
    </citation>
    <scope>NUCLEOTIDE SEQUENCE</scope>
    <source>
        <strain evidence="4">Huo1</strain>
        <tissue evidence="4">Leaf</tissue>
    </source>
</reference>
<dbReference type="Proteomes" id="UP000298416">
    <property type="component" value="Unassembled WGS sequence"/>
</dbReference>
<keyword evidence="5" id="KW-1185">Reference proteome</keyword>
<dbReference type="PANTHER" id="PTHR31044:SF132">
    <property type="entry name" value="BETA-1,3 GLUCANASE"/>
    <property type="match status" value="1"/>
</dbReference>
<protein>
    <recommendedName>
        <fullName evidence="3">X8 domain-containing protein</fullName>
    </recommendedName>
</protein>
<feature type="compositionally biased region" description="Polar residues" evidence="2">
    <location>
        <begin position="1"/>
        <end position="15"/>
    </location>
</feature>
<dbReference type="SMART" id="SM00768">
    <property type="entry name" value="X8"/>
    <property type="match status" value="1"/>
</dbReference>
<dbReference type="PANTHER" id="PTHR31044">
    <property type="entry name" value="BETA-1,3 GLUCANASE"/>
    <property type="match status" value="1"/>
</dbReference>
<name>A0A8X8ZDY2_SALSN</name>
<accession>A0A8X8ZDY2</accession>
<feature type="region of interest" description="Disordered" evidence="2">
    <location>
        <begin position="1"/>
        <end position="21"/>
    </location>
</feature>
<evidence type="ECO:0000256" key="1">
    <source>
        <dbReference type="ARBA" id="ARBA00022729"/>
    </source>
</evidence>
<evidence type="ECO:0000313" key="4">
    <source>
        <dbReference type="EMBL" id="KAG6401177.1"/>
    </source>
</evidence>
<evidence type="ECO:0000313" key="5">
    <source>
        <dbReference type="Proteomes" id="UP000298416"/>
    </source>
</evidence>
<dbReference type="Gene3D" id="1.20.58.1040">
    <property type="match status" value="1"/>
</dbReference>
<dbReference type="Pfam" id="PF07983">
    <property type="entry name" value="X8"/>
    <property type="match status" value="1"/>
</dbReference>
<evidence type="ECO:0000256" key="2">
    <source>
        <dbReference type="SAM" id="MobiDB-lite"/>
    </source>
</evidence>
<sequence>MTPTTPGTTLIVNPTSPVPPITTGPNPTTTSGAWCITNPSTSQTALQVALDYACGYGRTDCSAIQPSRKCWDPNTLVDHASYAFNEYYHKNPVMAVVASQRLPTPPQRLHQPQRHLHPPPWSYHHLAPQQPSILTHRAGTVGTETMGRRTHLATYARVRMRRRRPRYAKILRQRIMQRRQKSEDLAIMIK</sequence>
<comment type="caution">
    <text evidence="4">The sequence shown here is derived from an EMBL/GenBank/DDBJ whole genome shotgun (WGS) entry which is preliminary data.</text>
</comment>
<dbReference type="GO" id="GO:0009506">
    <property type="term" value="C:plasmodesma"/>
    <property type="evidence" value="ECO:0007669"/>
    <property type="project" value="UniProtKB-ARBA"/>
</dbReference>
<dbReference type="AlphaFoldDB" id="A0A8X8ZDY2"/>
<reference evidence="4" key="2">
    <citation type="submission" date="2020-08" db="EMBL/GenBank/DDBJ databases">
        <title>Plant Genome Project.</title>
        <authorList>
            <person name="Zhang R.-G."/>
        </authorList>
    </citation>
    <scope>NUCLEOTIDE SEQUENCE</scope>
    <source>
        <strain evidence="4">Huo1</strain>
        <tissue evidence="4">Leaf</tissue>
    </source>
</reference>
<dbReference type="InterPro" id="IPR044788">
    <property type="entry name" value="X8_dom_prot"/>
</dbReference>
<dbReference type="EMBL" id="PNBA02000014">
    <property type="protein sequence ID" value="KAG6401177.1"/>
    <property type="molecule type" value="Genomic_DNA"/>
</dbReference>
<feature type="domain" description="X8" evidence="3">
    <location>
        <begin position="33"/>
        <end position="109"/>
    </location>
</feature>
<organism evidence="4">
    <name type="scientific">Salvia splendens</name>
    <name type="common">Scarlet sage</name>
    <dbReference type="NCBI Taxonomy" id="180675"/>
    <lineage>
        <taxon>Eukaryota</taxon>
        <taxon>Viridiplantae</taxon>
        <taxon>Streptophyta</taxon>
        <taxon>Embryophyta</taxon>
        <taxon>Tracheophyta</taxon>
        <taxon>Spermatophyta</taxon>
        <taxon>Magnoliopsida</taxon>
        <taxon>eudicotyledons</taxon>
        <taxon>Gunneridae</taxon>
        <taxon>Pentapetalae</taxon>
        <taxon>asterids</taxon>
        <taxon>lamiids</taxon>
        <taxon>Lamiales</taxon>
        <taxon>Lamiaceae</taxon>
        <taxon>Nepetoideae</taxon>
        <taxon>Mentheae</taxon>
        <taxon>Salviinae</taxon>
        <taxon>Salvia</taxon>
        <taxon>Salvia subgen. Calosphace</taxon>
        <taxon>core Calosphace</taxon>
    </lineage>
</organism>
<proteinExistence type="predicted"/>
<evidence type="ECO:0000259" key="3">
    <source>
        <dbReference type="SMART" id="SM00768"/>
    </source>
</evidence>
<dbReference type="InterPro" id="IPR012946">
    <property type="entry name" value="X8"/>
</dbReference>